<evidence type="ECO:0000256" key="1">
    <source>
        <dbReference type="SAM" id="SignalP"/>
    </source>
</evidence>
<dbReference type="AlphaFoldDB" id="A0A1B0A706"/>
<dbReference type="EnsemblMetazoa" id="GPAI036249-RA">
    <property type="protein sequence ID" value="GPAI036249-PA"/>
    <property type="gene ID" value="GPAI036249"/>
</dbReference>
<proteinExistence type="predicted"/>
<feature type="chain" id="PRO_5008403585" evidence="1">
    <location>
        <begin position="26"/>
        <end position="132"/>
    </location>
</feature>
<evidence type="ECO:0000313" key="3">
    <source>
        <dbReference type="Proteomes" id="UP000092445"/>
    </source>
</evidence>
<dbReference type="VEuPathDB" id="VectorBase:GPAI036249"/>
<sequence length="132" mass="15233">MGPPVMYFNHVPLVILLVFVFTVRSDEDLVREDPENLISSTFHVDLDSLRNQFIASGCTLGKFYGHKRNIENHAAEKCSNINQIVSELYAYQGKAWQIADQNPNPRNPYLYCSMIDILNKRVQLLFPNIKFN</sequence>
<keyword evidence="3" id="KW-1185">Reference proteome</keyword>
<reference evidence="2" key="2">
    <citation type="submission" date="2020-05" db="UniProtKB">
        <authorList>
            <consortium name="EnsemblMetazoa"/>
        </authorList>
    </citation>
    <scope>IDENTIFICATION</scope>
    <source>
        <strain evidence="2">IAEA</strain>
    </source>
</reference>
<name>A0A1B0A706_GLOPL</name>
<keyword evidence="1" id="KW-0732">Signal</keyword>
<dbReference type="Proteomes" id="UP000092445">
    <property type="component" value="Unassembled WGS sequence"/>
</dbReference>
<accession>A0A1B0A706</accession>
<feature type="signal peptide" evidence="1">
    <location>
        <begin position="1"/>
        <end position="25"/>
    </location>
</feature>
<organism evidence="2 3">
    <name type="scientific">Glossina pallidipes</name>
    <name type="common">Tsetse fly</name>
    <dbReference type="NCBI Taxonomy" id="7398"/>
    <lineage>
        <taxon>Eukaryota</taxon>
        <taxon>Metazoa</taxon>
        <taxon>Ecdysozoa</taxon>
        <taxon>Arthropoda</taxon>
        <taxon>Hexapoda</taxon>
        <taxon>Insecta</taxon>
        <taxon>Pterygota</taxon>
        <taxon>Neoptera</taxon>
        <taxon>Endopterygota</taxon>
        <taxon>Diptera</taxon>
        <taxon>Brachycera</taxon>
        <taxon>Muscomorpha</taxon>
        <taxon>Hippoboscoidea</taxon>
        <taxon>Glossinidae</taxon>
        <taxon>Glossina</taxon>
    </lineage>
</organism>
<protein>
    <submittedName>
        <fullName evidence="2">Uncharacterized protein</fullName>
    </submittedName>
</protein>
<evidence type="ECO:0000313" key="2">
    <source>
        <dbReference type="EnsemblMetazoa" id="GPAI036249-PA"/>
    </source>
</evidence>
<reference evidence="3" key="1">
    <citation type="submission" date="2014-03" db="EMBL/GenBank/DDBJ databases">
        <authorList>
            <person name="Aksoy S."/>
            <person name="Warren W."/>
            <person name="Wilson R.K."/>
        </authorList>
    </citation>
    <scope>NUCLEOTIDE SEQUENCE [LARGE SCALE GENOMIC DNA]</scope>
    <source>
        <strain evidence="3">IAEA</strain>
    </source>
</reference>